<dbReference type="Proteomes" id="UP001056291">
    <property type="component" value="Chromosome"/>
</dbReference>
<evidence type="ECO:0000256" key="1">
    <source>
        <dbReference type="SAM" id="MobiDB-lite"/>
    </source>
</evidence>
<evidence type="ECO:0000313" key="4">
    <source>
        <dbReference type="Proteomes" id="UP001056291"/>
    </source>
</evidence>
<sequence length="194" mass="20435">MMLSGRLCGLVILGAMALTGCEGTKQALGIGGKQGPDEFTVITKAPLIIPPDFSLRPPAPGSKGPQDQLTDNAAKTALLGTQVNTGSVTPAEAQAAGVSAGELALLREAGAENADPGIRRIVDDETIILTEEDETFMEKVMFWQDQPPFGTVVDPSKEKKRLQENAALGETPADGPATPTIERRKRALLEGLFN</sequence>
<evidence type="ECO:0000256" key="2">
    <source>
        <dbReference type="SAM" id="SignalP"/>
    </source>
</evidence>
<keyword evidence="2" id="KW-0732">Signal</keyword>
<feature type="chain" id="PRO_5047312009" evidence="2">
    <location>
        <begin position="18"/>
        <end position="194"/>
    </location>
</feature>
<dbReference type="Pfam" id="PF11233">
    <property type="entry name" value="DUF3035"/>
    <property type="match status" value="1"/>
</dbReference>
<dbReference type="PROSITE" id="PS51257">
    <property type="entry name" value="PROKAR_LIPOPROTEIN"/>
    <property type="match status" value="1"/>
</dbReference>
<accession>A0ABY4W4K6</accession>
<reference evidence="3" key="1">
    <citation type="submission" date="2022-06" db="EMBL/GenBank/DDBJ databases">
        <title>Sneathiella actinostolidae sp. nov., isolated from a sea anemonein the Western Pacific Ocean.</title>
        <authorList>
            <person name="Wei M.J."/>
        </authorList>
    </citation>
    <scope>NUCLEOTIDE SEQUENCE</scope>
    <source>
        <strain evidence="3">PHK-P5</strain>
    </source>
</reference>
<protein>
    <submittedName>
        <fullName evidence="3">DUF3035 domain-containing protein</fullName>
    </submittedName>
</protein>
<dbReference type="RefSeq" id="WP_251935723.1">
    <property type="nucleotide sequence ID" value="NZ_CP098747.1"/>
</dbReference>
<feature type="signal peptide" evidence="2">
    <location>
        <begin position="1"/>
        <end position="17"/>
    </location>
</feature>
<dbReference type="InterPro" id="IPR021395">
    <property type="entry name" value="DUF3035"/>
</dbReference>
<gene>
    <name evidence="3" type="ORF">NBZ79_03965</name>
</gene>
<organism evidence="3 4">
    <name type="scientific">Sneathiella marina</name>
    <dbReference type="NCBI Taxonomy" id="2950108"/>
    <lineage>
        <taxon>Bacteria</taxon>
        <taxon>Pseudomonadati</taxon>
        <taxon>Pseudomonadota</taxon>
        <taxon>Alphaproteobacteria</taxon>
        <taxon>Sneathiellales</taxon>
        <taxon>Sneathiellaceae</taxon>
        <taxon>Sneathiella</taxon>
    </lineage>
</organism>
<dbReference type="EMBL" id="CP098747">
    <property type="protein sequence ID" value="USG62130.1"/>
    <property type="molecule type" value="Genomic_DNA"/>
</dbReference>
<keyword evidence="4" id="KW-1185">Reference proteome</keyword>
<evidence type="ECO:0000313" key="3">
    <source>
        <dbReference type="EMBL" id="USG62130.1"/>
    </source>
</evidence>
<proteinExistence type="predicted"/>
<feature type="region of interest" description="Disordered" evidence="1">
    <location>
        <begin position="157"/>
        <end position="181"/>
    </location>
</feature>
<name>A0ABY4W4K6_9PROT</name>